<evidence type="ECO:0000256" key="1">
    <source>
        <dbReference type="ARBA" id="ARBA00009792"/>
    </source>
</evidence>
<organism evidence="6 7">
    <name type="scientific">Candidatus Borkfalkia ceftriaxoniphila</name>
    <dbReference type="NCBI Taxonomy" id="2508949"/>
    <lineage>
        <taxon>Bacteria</taxon>
        <taxon>Bacillati</taxon>
        <taxon>Bacillota</taxon>
        <taxon>Clostridia</taxon>
        <taxon>Christensenellales</taxon>
        <taxon>Christensenellaceae</taxon>
        <taxon>Candidatus Borkfalkia</taxon>
    </lineage>
</organism>
<dbReference type="GO" id="GO:0009313">
    <property type="term" value="P:oligosaccharide catabolic process"/>
    <property type="evidence" value="ECO:0007669"/>
    <property type="project" value="TreeGrafter"/>
</dbReference>
<dbReference type="InterPro" id="IPR000602">
    <property type="entry name" value="Glyco_hydro_38_N"/>
</dbReference>
<sequence>MKKLHLLSNAHLDPVWQWRWQEGVGAAITTFSAAADFCEEFENYIFCHNEAILYRWIEENDPALFCRIQKLVAEGKWHIMGGWYLQPDCNMPSGESLIRQIQTGLEYFREKFPTFQKPEVAINFDSFGHTRGLVQILQDAGYRGYVCMRPESADGDRNQIWKGFANSSVIVYRVFAAYNTLLGQVDKKLEPFLARFGDMDEGLFLWGVGNHGGGPSRKDYQIIEELKKKYPQTEIVHSTPEAYWREIEKKRDGFADAGDLNHVNMGCYTSMIRIKQLHQRLENELARAEKMAAHAAMFGAKFDDSAFRRAEEDLMFCEFHDILPGSCIQSAEEDAIVHLSHGIAEAEKIQLKAFFALSGGQPKAESGEYPILVYNPHPFAVRRDVECEFMLADQNWSEEEFYDVSVHCNGEKIPCQLEKESSNLPLDWRKKVVFSIEMQPFSMNRVRVFTQRKPVRPRMLGDISDDLLFDNGELRVRISAKTGLVESIEAGGKQYLEESFSLQVIENYCDPWGFHYDDYQKDLGAFRLLNEQESAAFAAVAKERLSPVRVIEDGEVRTVAESLFGYRSSRAAVRYILPKKGTVVRVQIDLYNNEKDIKLKMRVRTALKDACLKGRTAFGMNVLPQSGGEVVAQDYVVTADAERAVSAIHFGTYGLSTRENELNFTLLNSSAYCAHPIDDRVIMMTDRFGARIDQGERHFEFELNFSSAESRWGQIEKESQIAHQQPYAISYFPTGNGKTCGGMIQISEPSVALTACRPSRNKDALLIRLYNSLDRENETDVILVADGARKTVSFLPYQFKSFLIRDGKWIACNCLEEE</sequence>
<dbReference type="GO" id="GO:0030246">
    <property type="term" value="F:carbohydrate binding"/>
    <property type="evidence" value="ECO:0007669"/>
    <property type="project" value="InterPro"/>
</dbReference>
<dbReference type="Gene3D" id="3.20.110.10">
    <property type="entry name" value="Glycoside hydrolase 38, N terminal domain"/>
    <property type="match status" value="1"/>
</dbReference>
<dbReference type="RefSeq" id="WP_129223116.1">
    <property type="nucleotide sequence ID" value="NZ_SDOZ01000002.1"/>
</dbReference>
<dbReference type="Pfam" id="PF07748">
    <property type="entry name" value="Glyco_hydro_38C"/>
    <property type="match status" value="1"/>
</dbReference>
<evidence type="ECO:0000313" key="7">
    <source>
        <dbReference type="Proteomes" id="UP000291269"/>
    </source>
</evidence>
<reference evidence="6 7" key="1">
    <citation type="journal article" date="2019" name="Gut">
        <title>Antibiotics-induced monodominance of a novel gut bacterial order.</title>
        <authorList>
            <person name="Hildebrand F."/>
            <person name="Moitinho-Silva L."/>
            <person name="Blasche S."/>
            <person name="Jahn M.T."/>
            <person name="Gossmann T.I."/>
            <person name="Heuerta-Cepas J."/>
            <person name="Hercog R."/>
            <person name="Luetge M."/>
            <person name="Bahram M."/>
            <person name="Pryszlak A."/>
            <person name="Alves R.J."/>
            <person name="Waszak S.M."/>
            <person name="Zhu A."/>
            <person name="Ye L."/>
            <person name="Costea P.I."/>
            <person name="Aalvink S."/>
            <person name="Belzer C."/>
            <person name="Forslund S.K."/>
            <person name="Sunagawa S."/>
            <person name="Hentschel U."/>
            <person name="Merten C."/>
            <person name="Patil K.R."/>
            <person name="Benes V."/>
            <person name="Bork P."/>
        </authorList>
    </citation>
    <scope>NUCLEOTIDE SEQUENCE [LARGE SCALE GENOMIC DNA]</scope>
    <source>
        <strain evidence="6 7">HDS1380</strain>
    </source>
</reference>
<dbReference type="SUPFAM" id="SSF74650">
    <property type="entry name" value="Galactose mutarotase-like"/>
    <property type="match status" value="1"/>
</dbReference>
<comment type="similarity">
    <text evidence="1">Belongs to the glycosyl hydrolase 38 family.</text>
</comment>
<evidence type="ECO:0000313" key="6">
    <source>
        <dbReference type="EMBL" id="RXZ60940.1"/>
    </source>
</evidence>
<gene>
    <name evidence="6" type="ORF">ESZ91_00700</name>
</gene>
<dbReference type="InterPro" id="IPR011330">
    <property type="entry name" value="Glyco_hydro/deAcase_b/a-brl"/>
</dbReference>
<name>A0A4Q2KAL8_9FIRM</name>
<evidence type="ECO:0000259" key="5">
    <source>
        <dbReference type="SMART" id="SM00872"/>
    </source>
</evidence>
<dbReference type="SUPFAM" id="SSF88688">
    <property type="entry name" value="Families 57/38 glycoside transferase middle domain"/>
    <property type="match status" value="1"/>
</dbReference>
<dbReference type="GO" id="GO:0046872">
    <property type="term" value="F:metal ion binding"/>
    <property type="evidence" value="ECO:0007669"/>
    <property type="project" value="UniProtKB-KW"/>
</dbReference>
<keyword evidence="2" id="KW-0479">Metal-binding</keyword>
<keyword evidence="4" id="KW-0326">Glycosidase</keyword>
<proteinExistence type="inferred from homology"/>
<dbReference type="OrthoDB" id="9772207at2"/>
<dbReference type="Pfam" id="PF01074">
    <property type="entry name" value="Glyco_hydro_38N"/>
    <property type="match status" value="1"/>
</dbReference>
<dbReference type="InterPro" id="IPR028995">
    <property type="entry name" value="Glyco_hydro_57/38_cen_sf"/>
</dbReference>
<feature type="domain" description="Glycoside hydrolase family 38 central" evidence="5">
    <location>
        <begin position="262"/>
        <end position="339"/>
    </location>
</feature>
<accession>A0A4Q2KAL8</accession>
<dbReference type="EMBL" id="SDOZ01000002">
    <property type="protein sequence ID" value="RXZ60940.1"/>
    <property type="molecule type" value="Genomic_DNA"/>
</dbReference>
<keyword evidence="7" id="KW-1185">Reference proteome</keyword>
<dbReference type="CDD" id="cd10789">
    <property type="entry name" value="GH38N_AMII_ER_cytosolic"/>
    <property type="match status" value="1"/>
</dbReference>
<dbReference type="Gene3D" id="1.20.1270.50">
    <property type="entry name" value="Glycoside hydrolase family 38, central domain"/>
    <property type="match status" value="1"/>
</dbReference>
<dbReference type="InterPro" id="IPR027291">
    <property type="entry name" value="Glyco_hydro_38_N_sf"/>
</dbReference>
<dbReference type="InterPro" id="IPR037094">
    <property type="entry name" value="Glyco_hydro_38_cen_sf"/>
</dbReference>
<dbReference type="PANTHER" id="PTHR46017:SF1">
    <property type="entry name" value="ALPHA-MANNOSIDASE 2C1"/>
    <property type="match status" value="1"/>
</dbReference>
<dbReference type="AlphaFoldDB" id="A0A4Q2KAL8"/>
<dbReference type="Pfam" id="PF09261">
    <property type="entry name" value="Alpha-mann_mid"/>
    <property type="match status" value="1"/>
</dbReference>
<evidence type="ECO:0000256" key="4">
    <source>
        <dbReference type="ARBA" id="ARBA00023295"/>
    </source>
</evidence>
<dbReference type="PANTHER" id="PTHR46017">
    <property type="entry name" value="ALPHA-MANNOSIDASE 2C1"/>
    <property type="match status" value="1"/>
</dbReference>
<dbReference type="Gene3D" id="2.70.98.30">
    <property type="entry name" value="Golgi alpha-mannosidase II, domain 4"/>
    <property type="match status" value="1"/>
</dbReference>
<dbReference type="GO" id="GO:0006013">
    <property type="term" value="P:mannose metabolic process"/>
    <property type="evidence" value="ECO:0007669"/>
    <property type="project" value="InterPro"/>
</dbReference>
<dbReference type="SMART" id="SM00872">
    <property type="entry name" value="Alpha-mann_mid"/>
    <property type="match status" value="1"/>
</dbReference>
<keyword evidence="3" id="KW-0378">Hydrolase</keyword>
<dbReference type="SUPFAM" id="SSF88713">
    <property type="entry name" value="Glycoside hydrolase/deacetylase"/>
    <property type="match status" value="1"/>
</dbReference>
<protein>
    <submittedName>
        <fullName evidence="6">Alpha-mannosidase</fullName>
    </submittedName>
</protein>
<dbReference type="Proteomes" id="UP000291269">
    <property type="component" value="Unassembled WGS sequence"/>
</dbReference>
<dbReference type="InterPro" id="IPR011013">
    <property type="entry name" value="Gal_mutarotase_sf_dom"/>
</dbReference>
<dbReference type="InterPro" id="IPR015341">
    <property type="entry name" value="Glyco_hydro_38_cen"/>
</dbReference>
<evidence type="ECO:0000256" key="3">
    <source>
        <dbReference type="ARBA" id="ARBA00022801"/>
    </source>
</evidence>
<comment type="caution">
    <text evidence="6">The sequence shown here is derived from an EMBL/GenBank/DDBJ whole genome shotgun (WGS) entry which is preliminary data.</text>
</comment>
<dbReference type="InterPro" id="IPR011682">
    <property type="entry name" value="Glyco_hydro_38_C"/>
</dbReference>
<dbReference type="GO" id="GO:0004559">
    <property type="term" value="F:alpha-mannosidase activity"/>
    <property type="evidence" value="ECO:0007669"/>
    <property type="project" value="InterPro"/>
</dbReference>
<evidence type="ECO:0000256" key="2">
    <source>
        <dbReference type="ARBA" id="ARBA00022723"/>
    </source>
</evidence>